<reference evidence="9 10" key="1">
    <citation type="submission" date="2024-10" db="EMBL/GenBank/DDBJ databases">
        <title>The Natural Products Discovery Center: Release of the First 8490 Sequenced Strains for Exploring Actinobacteria Biosynthetic Diversity.</title>
        <authorList>
            <person name="Kalkreuter E."/>
            <person name="Kautsar S.A."/>
            <person name="Yang D."/>
            <person name="Bader C.D."/>
            <person name="Teijaro C.N."/>
            <person name="Fluegel L."/>
            <person name="Davis C.M."/>
            <person name="Simpson J.R."/>
            <person name="Lauterbach L."/>
            <person name="Steele A.D."/>
            <person name="Gui C."/>
            <person name="Meng S."/>
            <person name="Li G."/>
            <person name="Viehrig K."/>
            <person name="Ye F."/>
            <person name="Su P."/>
            <person name="Kiefer A.F."/>
            <person name="Nichols A."/>
            <person name="Cepeda A.J."/>
            <person name="Yan W."/>
            <person name="Fan B."/>
            <person name="Jiang Y."/>
            <person name="Adhikari A."/>
            <person name="Zheng C.-J."/>
            <person name="Schuster L."/>
            <person name="Cowan T.M."/>
            <person name="Smanski M.J."/>
            <person name="Chevrette M.G."/>
            <person name="De Carvalho L.P.S."/>
            <person name="Shen B."/>
        </authorList>
    </citation>
    <scope>NUCLEOTIDE SEQUENCE [LARGE SCALE GENOMIC DNA]</scope>
    <source>
        <strain evidence="9 10">NPDC004550</strain>
    </source>
</reference>
<keyword evidence="4 9" id="KW-0808">Transferase</keyword>
<evidence type="ECO:0000256" key="1">
    <source>
        <dbReference type="ARBA" id="ARBA00006594"/>
    </source>
</evidence>
<dbReference type="SUPFAM" id="SSF53335">
    <property type="entry name" value="S-adenosyl-L-methionine-dependent methyltransferases"/>
    <property type="match status" value="1"/>
</dbReference>
<evidence type="ECO:0000256" key="5">
    <source>
        <dbReference type="ARBA" id="ARBA00022691"/>
    </source>
</evidence>
<dbReference type="PANTHER" id="PTHR42933:SF4">
    <property type="entry name" value="TYPE I RESTRICTION ENZYME ECOKI METHYLASE SUBUNIT"/>
    <property type="match status" value="1"/>
</dbReference>
<sequence>MIDHPAGFIYEPTGPHDYELADLLKEVRSYRQELGHAGMSMLEFVEQFSYLLFMKLAAEQRDADLSDDSGPHYAAQLWDRLQDKNGEELETQYRHALGELAKTEGTAGAVYARAQNRIAEPAMLKKLVTDLLGPQRVWQGQRSEVLGDLYEALLQDAAGENTEAGNFLTPRPLIDAIVRVMAPRPDDEIVDPACGSAGFLIAAYQHILTHYGKSMGKEELAKLSTGLIRGVEVKDRRAGVATMNMLLHSLGSVSDAGDALVTVDDALATKPGYHPSLVMLNPPFTRRSRGQDSDGAGEAENKSYVRHDFVTTTTSTHLNFVQHVMSILDIGGRAAIVVPDNVLFQAGAGEKIRRRLLRDFEVHTLLRLPTGIFYKTGVKANVLFFDKHSPHADGTPWTTDLWVYDFRTGQHFTGKSKPLQRADLDDFVAQFKPNDRNERTESACFKKIPYEELITRDKANLDITNLGGDGDDADQGLSPSVIAREIAEELQAAYGEFMAIADGSDYAD</sequence>
<dbReference type="InterPro" id="IPR003356">
    <property type="entry name" value="DNA_methylase_A-5"/>
</dbReference>
<dbReference type="PRINTS" id="PR00507">
    <property type="entry name" value="N12N6MTFRASE"/>
</dbReference>
<dbReference type="GO" id="GO:0032259">
    <property type="term" value="P:methylation"/>
    <property type="evidence" value="ECO:0007669"/>
    <property type="project" value="UniProtKB-KW"/>
</dbReference>
<keyword evidence="10" id="KW-1185">Reference proteome</keyword>
<proteinExistence type="inferred from homology"/>
<comment type="catalytic activity">
    <reaction evidence="7">
        <text>a 2'-deoxyadenosine in DNA + S-adenosyl-L-methionine = an N(6)-methyl-2'-deoxyadenosine in DNA + S-adenosyl-L-homocysteine + H(+)</text>
        <dbReference type="Rhea" id="RHEA:15197"/>
        <dbReference type="Rhea" id="RHEA-COMP:12418"/>
        <dbReference type="Rhea" id="RHEA-COMP:12419"/>
        <dbReference type="ChEBI" id="CHEBI:15378"/>
        <dbReference type="ChEBI" id="CHEBI:57856"/>
        <dbReference type="ChEBI" id="CHEBI:59789"/>
        <dbReference type="ChEBI" id="CHEBI:90615"/>
        <dbReference type="ChEBI" id="CHEBI:90616"/>
        <dbReference type="EC" id="2.1.1.72"/>
    </reaction>
</comment>
<keyword evidence="6" id="KW-0680">Restriction system</keyword>
<comment type="caution">
    <text evidence="9">The sequence shown here is derived from an EMBL/GenBank/DDBJ whole genome shotgun (WGS) entry which is preliminary data.</text>
</comment>
<dbReference type="Gene3D" id="3.40.50.150">
    <property type="entry name" value="Vaccinia Virus protein VP39"/>
    <property type="match status" value="1"/>
</dbReference>
<dbReference type="InterPro" id="IPR038333">
    <property type="entry name" value="T1MK-like_N_sf"/>
</dbReference>
<evidence type="ECO:0000256" key="3">
    <source>
        <dbReference type="ARBA" id="ARBA00022603"/>
    </source>
</evidence>
<evidence type="ECO:0000259" key="8">
    <source>
        <dbReference type="Pfam" id="PF02384"/>
    </source>
</evidence>
<evidence type="ECO:0000256" key="6">
    <source>
        <dbReference type="ARBA" id="ARBA00022747"/>
    </source>
</evidence>
<feature type="domain" description="DNA methylase adenine-specific" evidence="8">
    <location>
        <begin position="143"/>
        <end position="463"/>
    </location>
</feature>
<evidence type="ECO:0000313" key="10">
    <source>
        <dbReference type="Proteomes" id="UP001601521"/>
    </source>
</evidence>
<dbReference type="InterPro" id="IPR029063">
    <property type="entry name" value="SAM-dependent_MTases_sf"/>
</dbReference>
<dbReference type="PANTHER" id="PTHR42933">
    <property type="entry name" value="SLR6095 PROTEIN"/>
    <property type="match status" value="1"/>
</dbReference>
<dbReference type="InterPro" id="IPR051537">
    <property type="entry name" value="DNA_Adenine_Mtase"/>
</dbReference>
<dbReference type="Gene3D" id="1.20.1260.30">
    <property type="match status" value="1"/>
</dbReference>
<dbReference type="Proteomes" id="UP001601521">
    <property type="component" value="Unassembled WGS sequence"/>
</dbReference>
<dbReference type="EMBL" id="JBIALX010000014">
    <property type="protein sequence ID" value="MFF0457292.1"/>
    <property type="molecule type" value="Genomic_DNA"/>
</dbReference>
<evidence type="ECO:0000256" key="7">
    <source>
        <dbReference type="ARBA" id="ARBA00047942"/>
    </source>
</evidence>
<accession>A0ABW6NRA7</accession>
<name>A0ABW6NRA7_9NOCA</name>
<evidence type="ECO:0000256" key="4">
    <source>
        <dbReference type="ARBA" id="ARBA00022679"/>
    </source>
</evidence>
<dbReference type="GO" id="GO:0008168">
    <property type="term" value="F:methyltransferase activity"/>
    <property type="evidence" value="ECO:0007669"/>
    <property type="project" value="UniProtKB-KW"/>
</dbReference>
<protein>
    <recommendedName>
        <fullName evidence="2">site-specific DNA-methyltransferase (adenine-specific)</fullName>
        <ecNumber evidence="2">2.1.1.72</ecNumber>
    </recommendedName>
</protein>
<organism evidence="9 10">
    <name type="scientific">Nocardia africana</name>
    <dbReference type="NCBI Taxonomy" id="134964"/>
    <lineage>
        <taxon>Bacteria</taxon>
        <taxon>Bacillati</taxon>
        <taxon>Actinomycetota</taxon>
        <taxon>Actinomycetes</taxon>
        <taxon>Mycobacteriales</taxon>
        <taxon>Nocardiaceae</taxon>
        <taxon>Nocardia</taxon>
    </lineage>
</organism>
<evidence type="ECO:0000256" key="2">
    <source>
        <dbReference type="ARBA" id="ARBA00011900"/>
    </source>
</evidence>
<dbReference type="Pfam" id="PF02384">
    <property type="entry name" value="N6_Mtase"/>
    <property type="match status" value="1"/>
</dbReference>
<keyword evidence="3 9" id="KW-0489">Methyltransferase</keyword>
<comment type="similarity">
    <text evidence="1">Belongs to the N(4)/N(6)-methyltransferase family.</text>
</comment>
<evidence type="ECO:0000313" key="9">
    <source>
        <dbReference type="EMBL" id="MFF0457292.1"/>
    </source>
</evidence>
<gene>
    <name evidence="9" type="ORF">ACFYTH_28360</name>
</gene>
<dbReference type="EC" id="2.1.1.72" evidence="2"/>
<keyword evidence="5" id="KW-0949">S-adenosyl-L-methionine</keyword>
<dbReference type="RefSeq" id="WP_387254450.1">
    <property type="nucleotide sequence ID" value="NZ_JBIALX010000014.1"/>
</dbReference>